<evidence type="ECO:0000256" key="1">
    <source>
        <dbReference type="SAM" id="MobiDB-lite"/>
    </source>
</evidence>
<dbReference type="Gene3D" id="3.30.420.40">
    <property type="match status" value="2"/>
</dbReference>
<feature type="region of interest" description="Disordered" evidence="1">
    <location>
        <begin position="233"/>
        <end position="253"/>
    </location>
</feature>
<dbReference type="GO" id="GO:0002949">
    <property type="term" value="P:tRNA threonylcarbamoyladenosine modification"/>
    <property type="evidence" value="ECO:0007669"/>
    <property type="project" value="InterPro"/>
</dbReference>
<reference evidence="3 4" key="2">
    <citation type="journal article" date="2010" name="Stand. Genomic Sci.">
        <title>Complete genome sequence of Desulfohalobium retbaense type strain (HR(100)).</title>
        <authorList>
            <person name="Spring S."/>
            <person name="Nolan M."/>
            <person name="Lapidus A."/>
            <person name="Glavina Del Rio T."/>
            <person name="Copeland A."/>
            <person name="Tice H."/>
            <person name="Cheng J.F."/>
            <person name="Lucas S."/>
            <person name="Land M."/>
            <person name="Chen F."/>
            <person name="Bruce D."/>
            <person name="Goodwin L."/>
            <person name="Pitluck S."/>
            <person name="Ivanova N."/>
            <person name="Mavromatis K."/>
            <person name="Mikhailova N."/>
            <person name="Pati A."/>
            <person name="Chen A."/>
            <person name="Palaniappan K."/>
            <person name="Hauser L."/>
            <person name="Chang Y.J."/>
            <person name="Jeffries C.D."/>
            <person name="Munk C."/>
            <person name="Kiss H."/>
            <person name="Chain P."/>
            <person name="Han C."/>
            <person name="Brettin T."/>
            <person name="Detter J.C."/>
            <person name="Schuler E."/>
            <person name="Goker M."/>
            <person name="Rohde M."/>
            <person name="Bristow J."/>
            <person name="Eisen J.A."/>
            <person name="Markowitz V."/>
            <person name="Hugenholtz P."/>
            <person name="Kyrpides N.C."/>
            <person name="Klenk H.P."/>
        </authorList>
    </citation>
    <scope>NUCLEOTIDE SEQUENCE [LARGE SCALE GENOMIC DNA]</scope>
    <source>
        <strain evidence="3 4">DSM 5692</strain>
    </source>
</reference>
<dbReference type="InterPro" id="IPR022496">
    <property type="entry name" value="T6A_TsaB"/>
</dbReference>
<dbReference type="InterPro" id="IPR043129">
    <property type="entry name" value="ATPase_NBD"/>
</dbReference>
<dbReference type="KEGG" id="drt:Dret_1949"/>
<organism evidence="3 4">
    <name type="scientific">Desulfohalobium retbaense (strain ATCC 49708 / DSM 5692 / JCM 16813 / HR100)</name>
    <dbReference type="NCBI Taxonomy" id="485915"/>
    <lineage>
        <taxon>Bacteria</taxon>
        <taxon>Pseudomonadati</taxon>
        <taxon>Thermodesulfobacteriota</taxon>
        <taxon>Desulfovibrionia</taxon>
        <taxon>Desulfovibrionales</taxon>
        <taxon>Desulfohalobiaceae</taxon>
        <taxon>Desulfohalobium</taxon>
    </lineage>
</organism>
<dbReference type="SUPFAM" id="SSF53067">
    <property type="entry name" value="Actin-like ATPase domain"/>
    <property type="match status" value="2"/>
</dbReference>
<protein>
    <submittedName>
        <fullName evidence="3">Peptidase M22 glycoprotease</fullName>
    </submittedName>
</protein>
<feature type="domain" description="Gcp-like" evidence="2">
    <location>
        <begin position="48"/>
        <end position="134"/>
    </location>
</feature>
<dbReference type="OrthoDB" id="9809995at2"/>
<dbReference type="Proteomes" id="UP000001052">
    <property type="component" value="Chromosome"/>
</dbReference>
<gene>
    <name evidence="3" type="ordered locus">Dret_1949</name>
</gene>
<sequence length="253" mass="26884">MTCSVCSPAETILVINGTESRLQVALGSGSGLLWSQELQTPGRAMPYLAPAVRQGLATCELDLAALRGIACVRGPGGFTGLRLTLATTLGLARGSGLPLAGIDYLPAIAASVAPLLASELWVATHARQRMVYLQGFTPVQGEPFCAPFPAPLDTALGYLQRRETALTLVGSGLRRFPEQWTEALPDAVFLPAAWDHPHPQTLLRLAEEAEFTQTPPSPLYLRASDAEDNLSTIAGKRGLDPDAARQSIPDFLS</sequence>
<dbReference type="RefSeq" id="WP_015752376.1">
    <property type="nucleotide sequence ID" value="NC_013223.1"/>
</dbReference>
<dbReference type="NCBIfam" id="TIGR03725">
    <property type="entry name" value="T6A_YeaZ"/>
    <property type="match status" value="1"/>
</dbReference>
<name>C8X4L0_DESRD</name>
<dbReference type="EMBL" id="CP001734">
    <property type="protein sequence ID" value="ACV69233.1"/>
    <property type="molecule type" value="Genomic_DNA"/>
</dbReference>
<reference evidence="4" key="1">
    <citation type="submission" date="2009-09" db="EMBL/GenBank/DDBJ databases">
        <title>The complete chromosome of Desulfohalobium retbaense DSM 5692.</title>
        <authorList>
            <consortium name="US DOE Joint Genome Institute (JGI-PGF)"/>
            <person name="Lucas S."/>
            <person name="Copeland A."/>
            <person name="Lapidus A."/>
            <person name="Glavina del Rio T."/>
            <person name="Dalin E."/>
            <person name="Tice H."/>
            <person name="Bruce D."/>
            <person name="Goodwin L."/>
            <person name="Pitluck S."/>
            <person name="Kyrpides N."/>
            <person name="Mavromatis K."/>
            <person name="Ivanova N."/>
            <person name="Mikhailova N."/>
            <person name="Munk A.C."/>
            <person name="Brettin T."/>
            <person name="Detter J.C."/>
            <person name="Han C."/>
            <person name="Tapia R."/>
            <person name="Larimer F."/>
            <person name="Land M."/>
            <person name="Hauser L."/>
            <person name="Markowitz V."/>
            <person name="Cheng J.-F."/>
            <person name="Hugenholtz P."/>
            <person name="Woyke T."/>
            <person name="Wu D."/>
            <person name="Spring S."/>
            <person name="Klenk H.-P."/>
            <person name="Eisen J.A."/>
        </authorList>
    </citation>
    <scope>NUCLEOTIDE SEQUENCE [LARGE SCALE GENOMIC DNA]</scope>
    <source>
        <strain evidence="4">DSM 5692</strain>
    </source>
</reference>
<dbReference type="eggNOG" id="COG1214">
    <property type="taxonomic scope" value="Bacteria"/>
</dbReference>
<dbReference type="HOGENOM" id="CLU_064886_3_0_7"/>
<dbReference type="Pfam" id="PF00814">
    <property type="entry name" value="TsaD"/>
    <property type="match status" value="1"/>
</dbReference>
<dbReference type="STRING" id="485915.Dret_1949"/>
<dbReference type="AlphaFoldDB" id="C8X4L0"/>
<dbReference type="InterPro" id="IPR000905">
    <property type="entry name" value="Gcp-like_dom"/>
</dbReference>
<accession>C8X4L0</accession>
<proteinExistence type="predicted"/>
<evidence type="ECO:0000313" key="4">
    <source>
        <dbReference type="Proteomes" id="UP000001052"/>
    </source>
</evidence>
<keyword evidence="4" id="KW-1185">Reference proteome</keyword>
<evidence type="ECO:0000259" key="2">
    <source>
        <dbReference type="Pfam" id="PF00814"/>
    </source>
</evidence>
<evidence type="ECO:0000313" key="3">
    <source>
        <dbReference type="EMBL" id="ACV69233.1"/>
    </source>
</evidence>